<dbReference type="GO" id="GO:0003677">
    <property type="term" value="F:DNA binding"/>
    <property type="evidence" value="ECO:0007669"/>
    <property type="project" value="UniProtKB-KW"/>
</dbReference>
<keyword evidence="7" id="KW-1185">Reference proteome</keyword>
<proteinExistence type="predicted"/>
<protein>
    <recommendedName>
        <fullName evidence="5">HTH CENPB-type domain-containing protein</fullName>
    </recommendedName>
</protein>
<comment type="caution">
    <text evidence="6">The sequence shown here is derived from an EMBL/GenBank/DDBJ whole genome shotgun (WGS) entry which is preliminary data.</text>
</comment>
<dbReference type="InterPro" id="IPR007889">
    <property type="entry name" value="HTH_Psq"/>
</dbReference>
<dbReference type="Gene3D" id="1.10.10.10">
    <property type="entry name" value="Winged helix-like DNA-binding domain superfamily/Winged helix DNA-binding domain"/>
    <property type="match status" value="1"/>
</dbReference>
<dbReference type="Pfam" id="PF04218">
    <property type="entry name" value="CENP-B_N"/>
    <property type="match status" value="1"/>
</dbReference>
<dbReference type="Gene3D" id="1.10.10.60">
    <property type="entry name" value="Homeodomain-like"/>
    <property type="match status" value="1"/>
</dbReference>
<dbReference type="PROSITE" id="PS51253">
    <property type="entry name" value="HTH_CENPB"/>
    <property type="match status" value="1"/>
</dbReference>
<dbReference type="Proteomes" id="UP001608902">
    <property type="component" value="Unassembled WGS sequence"/>
</dbReference>
<feature type="region of interest" description="Disordered" evidence="4">
    <location>
        <begin position="390"/>
        <end position="429"/>
    </location>
</feature>
<gene>
    <name evidence="6" type="ORF">AB6A40_000449</name>
</gene>
<sequence>MMCPKRSLMNFASSQNGLSLKRPKRVMTLAQKIELLDMLASGVSATAAGRIYGVNESTVRYIKKKEREIREMMTKSTLSTAKVTRTARDPLIAQMEDFLFEWIEGRTRKGEALNSLLIREKAKHIYDSLLNGASLRTDSDSTHSTENTTSNDHSLGISMGTSSFHASKGWLENFKKRRCLSWLEFHSGLPCSAQVSGESSCSITPSNSATDGELAQMFLSKDYWLKLWERAIAGDEYISSDGTKEFCNTSTAWICNSPDKLRIDNDEVDFIEKNVAQKETADVTNKCGDYVGLIEKDDVVSSVTLQKSMSTESPTKMAFRNLTEIFQLNEQLCERLFRYDPLMERSLKCMREIEAALSPYRDMYESHLDQSQCQVSMVKRHRTPPYCLTSMRSTEHGSMLSHKPVESAKSQVKSLQSSEPYGFGRSRKL</sequence>
<dbReference type="InterPro" id="IPR009057">
    <property type="entry name" value="Homeodomain-like_sf"/>
</dbReference>
<evidence type="ECO:0000256" key="1">
    <source>
        <dbReference type="ARBA" id="ARBA00004123"/>
    </source>
</evidence>
<dbReference type="AlphaFoldDB" id="A0ABD6EBS7"/>
<dbReference type="InterPro" id="IPR050863">
    <property type="entry name" value="CenT-Element_Derived"/>
</dbReference>
<feature type="domain" description="HTH CENPB-type" evidence="5">
    <location>
        <begin position="83"/>
        <end position="184"/>
    </location>
</feature>
<dbReference type="InterPro" id="IPR006600">
    <property type="entry name" value="HTH_CenpB_DNA-bd_dom"/>
</dbReference>
<dbReference type="SUPFAM" id="SSF46689">
    <property type="entry name" value="Homeodomain-like"/>
    <property type="match status" value="2"/>
</dbReference>
<evidence type="ECO:0000313" key="7">
    <source>
        <dbReference type="Proteomes" id="UP001608902"/>
    </source>
</evidence>
<dbReference type="InterPro" id="IPR036388">
    <property type="entry name" value="WH-like_DNA-bd_sf"/>
</dbReference>
<evidence type="ECO:0000256" key="4">
    <source>
        <dbReference type="SAM" id="MobiDB-lite"/>
    </source>
</evidence>
<organism evidence="6 7">
    <name type="scientific">Gnathostoma spinigerum</name>
    <dbReference type="NCBI Taxonomy" id="75299"/>
    <lineage>
        <taxon>Eukaryota</taxon>
        <taxon>Metazoa</taxon>
        <taxon>Ecdysozoa</taxon>
        <taxon>Nematoda</taxon>
        <taxon>Chromadorea</taxon>
        <taxon>Rhabditida</taxon>
        <taxon>Spirurina</taxon>
        <taxon>Gnathostomatomorpha</taxon>
        <taxon>Gnathostomatoidea</taxon>
        <taxon>Gnathostomatidae</taxon>
        <taxon>Gnathostoma</taxon>
    </lineage>
</organism>
<evidence type="ECO:0000313" key="6">
    <source>
        <dbReference type="EMBL" id="MFH4973740.1"/>
    </source>
</evidence>
<evidence type="ECO:0000259" key="5">
    <source>
        <dbReference type="PROSITE" id="PS51253"/>
    </source>
</evidence>
<dbReference type="GO" id="GO:0005634">
    <property type="term" value="C:nucleus"/>
    <property type="evidence" value="ECO:0007669"/>
    <property type="project" value="UniProtKB-SubCell"/>
</dbReference>
<feature type="compositionally biased region" description="Polar residues" evidence="4">
    <location>
        <begin position="408"/>
        <end position="419"/>
    </location>
</feature>
<name>A0ABD6EBS7_9BILA</name>
<dbReference type="EMBL" id="JBGFUD010000122">
    <property type="protein sequence ID" value="MFH4973740.1"/>
    <property type="molecule type" value="Genomic_DNA"/>
</dbReference>
<dbReference type="PANTHER" id="PTHR19303">
    <property type="entry name" value="TRANSPOSON"/>
    <property type="match status" value="1"/>
</dbReference>
<keyword evidence="2" id="KW-0238">DNA-binding</keyword>
<accession>A0ABD6EBS7</accession>
<comment type="subcellular location">
    <subcellularLocation>
        <location evidence="1">Nucleus</location>
    </subcellularLocation>
</comment>
<keyword evidence="3" id="KW-0539">Nucleus</keyword>
<reference evidence="6 7" key="1">
    <citation type="submission" date="2024-08" db="EMBL/GenBank/DDBJ databases">
        <title>Gnathostoma spinigerum genome.</title>
        <authorList>
            <person name="Gonzalez-Bertolin B."/>
            <person name="Monzon S."/>
            <person name="Zaballos A."/>
            <person name="Jimenez P."/>
            <person name="Dekumyoy P."/>
            <person name="Varona S."/>
            <person name="Cuesta I."/>
            <person name="Sumanam S."/>
            <person name="Adisakwattana P."/>
            <person name="Gasser R.B."/>
            <person name="Hernandez-Gonzalez A."/>
            <person name="Young N.D."/>
            <person name="Perteguer M.J."/>
        </authorList>
    </citation>
    <scope>NUCLEOTIDE SEQUENCE [LARGE SCALE GENOMIC DNA]</scope>
    <source>
        <strain evidence="6">AL3</strain>
        <tissue evidence="6">Liver</tissue>
    </source>
</reference>
<evidence type="ECO:0000256" key="2">
    <source>
        <dbReference type="ARBA" id="ARBA00023125"/>
    </source>
</evidence>
<dbReference type="PANTHER" id="PTHR19303:SF73">
    <property type="entry name" value="PROTEIN PDC2"/>
    <property type="match status" value="1"/>
</dbReference>
<dbReference type="SMART" id="SM00674">
    <property type="entry name" value="CENPB"/>
    <property type="match status" value="1"/>
</dbReference>
<evidence type="ECO:0000256" key="3">
    <source>
        <dbReference type="ARBA" id="ARBA00023242"/>
    </source>
</evidence>